<evidence type="ECO:0000313" key="2">
    <source>
        <dbReference type="EMBL" id="MFC3152007.1"/>
    </source>
</evidence>
<reference evidence="3" key="1">
    <citation type="journal article" date="2019" name="Int. J. Syst. Evol. Microbiol.">
        <title>The Global Catalogue of Microorganisms (GCM) 10K type strain sequencing project: providing services to taxonomists for standard genome sequencing and annotation.</title>
        <authorList>
            <consortium name="The Broad Institute Genomics Platform"/>
            <consortium name="The Broad Institute Genome Sequencing Center for Infectious Disease"/>
            <person name="Wu L."/>
            <person name="Ma J."/>
        </authorList>
    </citation>
    <scope>NUCLEOTIDE SEQUENCE [LARGE SCALE GENOMIC DNA]</scope>
    <source>
        <strain evidence="3">KCTC 52438</strain>
    </source>
</reference>
<dbReference type="EMBL" id="JBHRSZ010000005">
    <property type="protein sequence ID" value="MFC3152007.1"/>
    <property type="molecule type" value="Genomic_DNA"/>
</dbReference>
<dbReference type="SUPFAM" id="SSF50341">
    <property type="entry name" value="CheW-like"/>
    <property type="match status" value="1"/>
</dbReference>
<sequence length="149" mass="16674">MSEQTNQVACLRIPKDPNNLLLPNVSVAEVIPYQQPIAEEGPDWFQGYFLWRNTKVPVLSLEVINGDAPLELTERSRLAVINRLSASSKFDFFAIPIKDLPTLVRVNEDDLKPADESLGNSDLSVAQLDQFTVVIPDLEKLEIMVNQAL</sequence>
<protein>
    <submittedName>
        <fullName evidence="2">Chemotaxis protein CheW</fullName>
    </submittedName>
</protein>
<dbReference type="SMART" id="SM00260">
    <property type="entry name" value="CheW"/>
    <property type="match status" value="1"/>
</dbReference>
<evidence type="ECO:0000313" key="3">
    <source>
        <dbReference type="Proteomes" id="UP001595476"/>
    </source>
</evidence>
<dbReference type="InterPro" id="IPR036061">
    <property type="entry name" value="CheW-like_dom_sf"/>
</dbReference>
<evidence type="ECO:0000259" key="1">
    <source>
        <dbReference type="SMART" id="SM00260"/>
    </source>
</evidence>
<organism evidence="2 3">
    <name type="scientific">Litoribrevibacter euphylliae</name>
    <dbReference type="NCBI Taxonomy" id="1834034"/>
    <lineage>
        <taxon>Bacteria</taxon>
        <taxon>Pseudomonadati</taxon>
        <taxon>Pseudomonadota</taxon>
        <taxon>Gammaproteobacteria</taxon>
        <taxon>Oceanospirillales</taxon>
        <taxon>Oceanospirillaceae</taxon>
        <taxon>Litoribrevibacter</taxon>
    </lineage>
</organism>
<keyword evidence="3" id="KW-1185">Reference proteome</keyword>
<dbReference type="InterPro" id="IPR002545">
    <property type="entry name" value="CheW-lke_dom"/>
</dbReference>
<accession>A0ABV7HKY3</accession>
<comment type="caution">
    <text evidence="2">The sequence shown here is derived from an EMBL/GenBank/DDBJ whole genome shotgun (WGS) entry which is preliminary data.</text>
</comment>
<dbReference type="RefSeq" id="WP_386721730.1">
    <property type="nucleotide sequence ID" value="NZ_JBHRSZ010000005.1"/>
</dbReference>
<feature type="domain" description="CheW-like" evidence="1">
    <location>
        <begin position="3"/>
        <end position="142"/>
    </location>
</feature>
<proteinExistence type="predicted"/>
<dbReference type="Proteomes" id="UP001595476">
    <property type="component" value="Unassembled WGS sequence"/>
</dbReference>
<dbReference type="Pfam" id="PF01584">
    <property type="entry name" value="CheW"/>
    <property type="match status" value="1"/>
</dbReference>
<name>A0ABV7HKY3_9GAMM</name>
<gene>
    <name evidence="2" type="ORF">ACFOEK_13275</name>
</gene>